<dbReference type="RefSeq" id="WP_260840447.1">
    <property type="nucleotide sequence ID" value="NZ_CP045809.1"/>
</dbReference>
<protein>
    <submittedName>
        <fullName evidence="2">GNAT family N-acetyltransferase</fullName>
    </submittedName>
</protein>
<name>A0ABX6IJ21_9ACTN</name>
<dbReference type="PANTHER" id="PTHR43441:SF10">
    <property type="entry name" value="ACETYLTRANSFERASE"/>
    <property type="match status" value="1"/>
</dbReference>
<proteinExistence type="predicted"/>
<reference evidence="2" key="1">
    <citation type="journal article" date="2021" name="Nat. Microbiol.">
        <title>Cocultivation of an ultrasmall environmental parasitic bacterium with lytic ability against bacteria associated with wastewater foams.</title>
        <authorList>
            <person name="Batinovic S."/>
            <person name="Rose J.J.A."/>
            <person name="Ratcliffe J."/>
            <person name="Seviour R.J."/>
            <person name="Petrovski S."/>
        </authorList>
    </citation>
    <scope>NUCLEOTIDE SEQUENCE</scope>
    <source>
        <strain evidence="2">CON9</strain>
    </source>
</reference>
<evidence type="ECO:0000259" key="1">
    <source>
        <dbReference type="PROSITE" id="PS51186"/>
    </source>
</evidence>
<dbReference type="CDD" id="cd04301">
    <property type="entry name" value="NAT_SF"/>
    <property type="match status" value="1"/>
</dbReference>
<organism evidence="2 3">
    <name type="scientific">Gordonia pseudamarae</name>
    <dbReference type="NCBI Taxonomy" id="2831662"/>
    <lineage>
        <taxon>Bacteria</taxon>
        <taxon>Bacillati</taxon>
        <taxon>Actinomycetota</taxon>
        <taxon>Actinomycetes</taxon>
        <taxon>Mycobacteriales</taxon>
        <taxon>Gordoniaceae</taxon>
        <taxon>Gordonia</taxon>
    </lineage>
</organism>
<keyword evidence="3" id="KW-1185">Reference proteome</keyword>
<evidence type="ECO:0000313" key="2">
    <source>
        <dbReference type="EMBL" id="QHN35354.1"/>
    </source>
</evidence>
<dbReference type="InterPro" id="IPR051908">
    <property type="entry name" value="Ribosomal_N-acetyltransferase"/>
</dbReference>
<dbReference type="Proteomes" id="UP001059836">
    <property type="component" value="Chromosome"/>
</dbReference>
<dbReference type="PANTHER" id="PTHR43441">
    <property type="entry name" value="RIBOSOMAL-PROTEIN-SERINE ACETYLTRANSFERASE"/>
    <property type="match status" value="1"/>
</dbReference>
<dbReference type="InterPro" id="IPR016181">
    <property type="entry name" value="Acyl_CoA_acyltransferase"/>
</dbReference>
<dbReference type="PROSITE" id="PS51186">
    <property type="entry name" value="GNAT"/>
    <property type="match status" value="1"/>
</dbReference>
<dbReference type="EMBL" id="CP045809">
    <property type="protein sequence ID" value="QHN35354.1"/>
    <property type="molecule type" value="Genomic_DNA"/>
</dbReference>
<dbReference type="InterPro" id="IPR000182">
    <property type="entry name" value="GNAT_dom"/>
</dbReference>
<sequence>MSSAASRFPECVPVLSDGPVTLRAHRVDDIDRIVEQATDPEMSRWTTVPVPYTRADAEGFVLRQIPDLWNTAGAMCWAVEVDGRFAGGVDIRGAGAEVEIGYGLHPDMRGRRIMSRAVRLAVAHAFAAGRTGIRWIGGDGNEASLRVAHQCGFWLDAWVPGGAVVRGEPVDVFRAWLRAGDRPYPRTSWESTVADAARMRDAHPGPGERNLDTQATYLASRMRERRP</sequence>
<feature type="domain" description="N-acetyltransferase" evidence="1">
    <location>
        <begin position="20"/>
        <end position="171"/>
    </location>
</feature>
<accession>A0ABX6IJ21</accession>
<gene>
    <name evidence="2" type="ORF">GII31_11090</name>
</gene>
<dbReference type="Pfam" id="PF13302">
    <property type="entry name" value="Acetyltransf_3"/>
    <property type="match status" value="1"/>
</dbReference>
<dbReference type="Gene3D" id="3.40.630.30">
    <property type="match status" value="1"/>
</dbReference>
<dbReference type="SUPFAM" id="SSF55729">
    <property type="entry name" value="Acyl-CoA N-acyltransferases (Nat)"/>
    <property type="match status" value="1"/>
</dbReference>
<evidence type="ECO:0000313" key="3">
    <source>
        <dbReference type="Proteomes" id="UP001059836"/>
    </source>
</evidence>